<keyword evidence="1" id="KW-1133">Transmembrane helix</keyword>
<evidence type="ECO:0000313" key="3">
    <source>
        <dbReference type="Proteomes" id="UP000263900"/>
    </source>
</evidence>
<keyword evidence="1" id="KW-0812">Transmembrane</keyword>
<feature type="transmembrane region" description="Helical" evidence="1">
    <location>
        <begin position="132"/>
        <end position="153"/>
    </location>
</feature>
<reference evidence="2 3" key="1">
    <citation type="submission" date="2018-09" db="EMBL/GenBank/DDBJ databases">
        <title>Genome sequencing of strain 6GH32-13.</title>
        <authorList>
            <person name="Weon H.-Y."/>
            <person name="Heo J."/>
            <person name="Kwon S.-W."/>
        </authorList>
    </citation>
    <scope>NUCLEOTIDE SEQUENCE [LARGE SCALE GENOMIC DNA]</scope>
    <source>
        <strain evidence="2 3">5GH32-13</strain>
    </source>
</reference>
<keyword evidence="3" id="KW-1185">Reference proteome</keyword>
<name>A0A3B7MX32_9BACT</name>
<evidence type="ECO:0000256" key="1">
    <source>
        <dbReference type="SAM" id="Phobius"/>
    </source>
</evidence>
<dbReference type="AlphaFoldDB" id="A0A3B7MX32"/>
<organism evidence="2 3">
    <name type="scientific">Paraflavitalea soli</name>
    <dbReference type="NCBI Taxonomy" id="2315862"/>
    <lineage>
        <taxon>Bacteria</taxon>
        <taxon>Pseudomonadati</taxon>
        <taxon>Bacteroidota</taxon>
        <taxon>Chitinophagia</taxon>
        <taxon>Chitinophagales</taxon>
        <taxon>Chitinophagaceae</taxon>
        <taxon>Paraflavitalea</taxon>
    </lineage>
</organism>
<protein>
    <recommendedName>
        <fullName evidence="4">Protein BatD</fullName>
    </recommendedName>
</protein>
<dbReference type="KEGG" id="pseg:D3H65_20610"/>
<evidence type="ECO:0008006" key="4">
    <source>
        <dbReference type="Google" id="ProtNLM"/>
    </source>
</evidence>
<proteinExistence type="predicted"/>
<sequence length="281" mass="31668">MGTNAQVLVKASIDRDKILVGDSIVLTLDVRAPLGEDLSWFNLDTLPHFEFLDKGKIDTVEGVDGKKWVQQLVITSYDSGYWQIPILSMKVGGKTYYSDSLGVQVTYANADLSADYKDIKEIEDVPNTDTNYIPWIIGAVTLVAIVILVLLLYRKKKAIPVAVPVAVKLTPFEEAMQALEALRQKDLPHKGAIKEYYTGLNDILRVFVQRKLNIASREKTNEELIIALKKQRMHEEYFQALSDALRMADFVKFARYEPGIADNEKNFTIIETAIKTLNNIA</sequence>
<accession>A0A3B7MX32</accession>
<dbReference type="Proteomes" id="UP000263900">
    <property type="component" value="Chromosome"/>
</dbReference>
<dbReference type="EMBL" id="CP032157">
    <property type="protein sequence ID" value="AXY76245.1"/>
    <property type="molecule type" value="Genomic_DNA"/>
</dbReference>
<gene>
    <name evidence="2" type="ORF">D3H65_20610</name>
</gene>
<dbReference type="RefSeq" id="WP_119052123.1">
    <property type="nucleotide sequence ID" value="NZ_CP032157.1"/>
</dbReference>
<evidence type="ECO:0000313" key="2">
    <source>
        <dbReference type="EMBL" id="AXY76245.1"/>
    </source>
</evidence>
<dbReference type="OrthoDB" id="9807384at2"/>
<keyword evidence="1" id="KW-0472">Membrane</keyword>